<gene>
    <name evidence="5" type="ORF">LARSCL_LOCUS16770</name>
</gene>
<dbReference type="GO" id="GO:0000278">
    <property type="term" value="P:mitotic cell cycle"/>
    <property type="evidence" value="ECO:0007669"/>
    <property type="project" value="TreeGrafter"/>
</dbReference>
<evidence type="ECO:0000256" key="1">
    <source>
        <dbReference type="ARBA" id="ARBA00008356"/>
    </source>
</evidence>
<dbReference type="Proteomes" id="UP001497382">
    <property type="component" value="Unassembled WGS sequence"/>
</dbReference>
<protein>
    <recommendedName>
        <fullName evidence="4">CDT1 Geminin-binding domain-containing protein</fullName>
    </recommendedName>
</protein>
<evidence type="ECO:0000259" key="4">
    <source>
        <dbReference type="SMART" id="SM01075"/>
    </source>
</evidence>
<dbReference type="GO" id="GO:0071163">
    <property type="term" value="P:DNA replication preinitiation complex assembly"/>
    <property type="evidence" value="ECO:0007669"/>
    <property type="project" value="InterPro"/>
</dbReference>
<feature type="compositionally biased region" description="Polar residues" evidence="3">
    <location>
        <begin position="95"/>
        <end position="114"/>
    </location>
</feature>
<dbReference type="PANTHER" id="PTHR28637">
    <property type="entry name" value="DNA REPLICATION FACTOR CDT1"/>
    <property type="match status" value="1"/>
</dbReference>
<name>A0AAV2B4W2_9ARAC</name>
<evidence type="ECO:0000256" key="3">
    <source>
        <dbReference type="SAM" id="MobiDB-lite"/>
    </source>
</evidence>
<keyword evidence="2" id="KW-0131">Cell cycle</keyword>
<dbReference type="CDD" id="cd08674">
    <property type="entry name" value="Cdt1_m"/>
    <property type="match status" value="1"/>
</dbReference>
<evidence type="ECO:0000313" key="5">
    <source>
        <dbReference type="EMBL" id="CAL1290912.1"/>
    </source>
</evidence>
<dbReference type="SUPFAM" id="SSF46785">
    <property type="entry name" value="Winged helix' DNA-binding domain"/>
    <property type="match status" value="1"/>
</dbReference>
<dbReference type="InterPro" id="IPR038090">
    <property type="entry name" value="Cdt1_C_WH_dom_sf"/>
</dbReference>
<dbReference type="Pfam" id="PF16679">
    <property type="entry name" value="CDT1_C"/>
    <property type="match status" value="1"/>
</dbReference>
<evidence type="ECO:0000313" key="6">
    <source>
        <dbReference type="Proteomes" id="UP001497382"/>
    </source>
</evidence>
<dbReference type="SMART" id="SM01075">
    <property type="entry name" value="CDT1"/>
    <property type="match status" value="1"/>
</dbReference>
<dbReference type="InterPro" id="IPR036390">
    <property type="entry name" value="WH_DNA-bd_sf"/>
</dbReference>
<dbReference type="InterPro" id="IPR032054">
    <property type="entry name" value="Cdt1_C"/>
</dbReference>
<proteinExistence type="inferred from homology"/>
<feature type="region of interest" description="Disordered" evidence="3">
    <location>
        <begin position="31"/>
        <end position="146"/>
    </location>
</feature>
<dbReference type="CDD" id="cd08767">
    <property type="entry name" value="Cdt1_c"/>
    <property type="match status" value="1"/>
</dbReference>
<dbReference type="PANTHER" id="PTHR28637:SF1">
    <property type="entry name" value="DNA REPLICATION FACTOR CDT1"/>
    <property type="match status" value="1"/>
</dbReference>
<dbReference type="InterPro" id="IPR045173">
    <property type="entry name" value="Cdt1"/>
</dbReference>
<feature type="domain" description="CDT1 Geminin-binding" evidence="4">
    <location>
        <begin position="240"/>
        <end position="406"/>
    </location>
</feature>
<dbReference type="GO" id="GO:0003677">
    <property type="term" value="F:DNA binding"/>
    <property type="evidence" value="ECO:0007669"/>
    <property type="project" value="InterPro"/>
</dbReference>
<comment type="similarity">
    <text evidence="1">Belongs to the Cdt1 family.</text>
</comment>
<evidence type="ECO:0000256" key="2">
    <source>
        <dbReference type="ARBA" id="ARBA00023306"/>
    </source>
</evidence>
<dbReference type="GO" id="GO:0005634">
    <property type="term" value="C:nucleus"/>
    <property type="evidence" value="ECO:0007669"/>
    <property type="project" value="TreeGrafter"/>
</dbReference>
<dbReference type="Pfam" id="PF08839">
    <property type="entry name" value="CDT1"/>
    <property type="match status" value="1"/>
</dbReference>
<dbReference type="AlphaFoldDB" id="A0AAV2B4W2"/>
<dbReference type="GO" id="GO:0030174">
    <property type="term" value="P:regulation of DNA-templated DNA replication initiation"/>
    <property type="evidence" value="ECO:0007669"/>
    <property type="project" value="InterPro"/>
</dbReference>
<sequence length="587" mass="66439">MAQTTITSFYTTRKRGKACEDLKLVKNLSDEAQPKNVNKRTEIKASICQSPKRNLTATEETTPSKRKPNLAVQDNILKETKKRPSRRKLDLNKPGNETKSGLKVSSTNAKNQLASPRKISKPGIEPNPSPKVSSPNAKNQFASPRKILSDSEKLEELINQSRSRLLFSSKKEELKKALASFSEKTSKLNDFQSNACKITSVIAPSANKIENKSPIKTSPVKPAYERFKYLAESPSTSLLLPVKYKILCEMFQSMDTVVSILNNRKERVTFEKVKEGVQKMMKRNFAKLHLGQIIAVYPSAYTLELKKPTRKIEGLAYELIVSPNLTKDKDGNYVAKPNTFVSMDPQSLLNRKKEFHNNILNVVKKHHQEFLERINFPSVSGDIIKFWHPQFPLDSVPDIQPAEIPEPPDSKIYTAKDVLNVMKGSLKSKNKVEKALQKVAEESAVEEKKDEIILTKPENAKSALKGICTDLLEKIRARESAKNLETMTRDPGEVKRKAMLERLPKIINILWHYFISERKAAVPVDVAVEKIIHSLNSLSMPDDVKDHLKLIADTFPGWLTFVKIPKGIYITIDKKRNINDMLANFAW</sequence>
<comment type="caution">
    <text evidence="5">The sequence shown here is derived from an EMBL/GenBank/DDBJ whole genome shotgun (WGS) entry which is preliminary data.</text>
</comment>
<keyword evidence="6" id="KW-1185">Reference proteome</keyword>
<organism evidence="5 6">
    <name type="scientific">Larinioides sclopetarius</name>
    <dbReference type="NCBI Taxonomy" id="280406"/>
    <lineage>
        <taxon>Eukaryota</taxon>
        <taxon>Metazoa</taxon>
        <taxon>Ecdysozoa</taxon>
        <taxon>Arthropoda</taxon>
        <taxon>Chelicerata</taxon>
        <taxon>Arachnida</taxon>
        <taxon>Araneae</taxon>
        <taxon>Araneomorphae</taxon>
        <taxon>Entelegynae</taxon>
        <taxon>Araneoidea</taxon>
        <taxon>Araneidae</taxon>
        <taxon>Larinioides</taxon>
    </lineage>
</organism>
<accession>A0AAV2B4W2</accession>
<dbReference type="GO" id="GO:0000076">
    <property type="term" value="P:DNA replication checkpoint signaling"/>
    <property type="evidence" value="ECO:0007669"/>
    <property type="project" value="TreeGrafter"/>
</dbReference>
<feature type="compositionally biased region" description="Polar residues" evidence="3">
    <location>
        <begin position="47"/>
        <end position="61"/>
    </location>
</feature>
<dbReference type="EMBL" id="CAXIEN010000271">
    <property type="protein sequence ID" value="CAL1290912.1"/>
    <property type="molecule type" value="Genomic_DNA"/>
</dbReference>
<dbReference type="GO" id="GO:0070182">
    <property type="term" value="F:DNA polymerase binding"/>
    <property type="evidence" value="ECO:0007669"/>
    <property type="project" value="TreeGrafter"/>
</dbReference>
<reference evidence="5 6" key="1">
    <citation type="submission" date="2024-04" db="EMBL/GenBank/DDBJ databases">
        <authorList>
            <person name="Rising A."/>
            <person name="Reimegard J."/>
            <person name="Sonavane S."/>
            <person name="Akerstrom W."/>
            <person name="Nylinder S."/>
            <person name="Hedman E."/>
            <person name="Kallberg Y."/>
        </authorList>
    </citation>
    <scope>NUCLEOTIDE SEQUENCE [LARGE SCALE GENOMIC DNA]</scope>
</reference>
<dbReference type="InterPro" id="IPR014939">
    <property type="entry name" value="CDT1_Gemini-bd-like"/>
</dbReference>
<dbReference type="Gene3D" id="1.10.10.1420">
    <property type="entry name" value="DNA replication factor Cdt1, C-terminal WH domain"/>
    <property type="match status" value="1"/>
</dbReference>
<feature type="compositionally biased region" description="Basic and acidic residues" evidence="3">
    <location>
        <begin position="31"/>
        <end position="43"/>
    </location>
</feature>
<feature type="compositionally biased region" description="Polar residues" evidence="3">
    <location>
        <begin position="130"/>
        <end position="142"/>
    </location>
</feature>